<accession>A0A423DJH0</accession>
<comment type="caution">
    <text evidence="1">The sequence shown here is derived from an EMBL/GenBank/DDBJ whole genome shotgun (WGS) entry which is preliminary data.</text>
</comment>
<dbReference type="AlphaFoldDB" id="A0A423DJH0"/>
<dbReference type="EMBL" id="MOAM01000023">
    <property type="protein sequence ID" value="ROL71712.1"/>
    <property type="molecule type" value="Genomic_DNA"/>
</dbReference>
<dbReference type="SUPFAM" id="SSF141452">
    <property type="entry name" value="Hcp1-like"/>
    <property type="match status" value="1"/>
</dbReference>
<name>A0A423DJH0_9PSED</name>
<dbReference type="Proteomes" id="UP000285286">
    <property type="component" value="Unassembled WGS sequence"/>
</dbReference>
<protein>
    <submittedName>
        <fullName evidence="1">Type VI secretion system protein</fullName>
    </submittedName>
</protein>
<gene>
    <name evidence="1" type="ORF">BHU25_15445</name>
</gene>
<organism evidence="1 2">
    <name type="scientific">Pseudomonas vranovensis</name>
    <dbReference type="NCBI Taxonomy" id="321661"/>
    <lineage>
        <taxon>Bacteria</taxon>
        <taxon>Pseudomonadati</taxon>
        <taxon>Pseudomonadota</taxon>
        <taxon>Gammaproteobacteria</taxon>
        <taxon>Pseudomonadales</taxon>
        <taxon>Pseudomonadaceae</taxon>
        <taxon>Pseudomonas</taxon>
    </lineage>
</organism>
<dbReference type="InterPro" id="IPR008514">
    <property type="entry name" value="T6SS_Hcp"/>
</dbReference>
<dbReference type="Pfam" id="PF05638">
    <property type="entry name" value="T6SS_HCP"/>
    <property type="match status" value="1"/>
</dbReference>
<proteinExistence type="predicted"/>
<dbReference type="RefSeq" id="WP_123566525.1">
    <property type="nucleotide sequence ID" value="NZ_MOAM01000023.1"/>
</dbReference>
<dbReference type="NCBIfam" id="TIGR03344">
    <property type="entry name" value="VI_effect_Hcp1"/>
    <property type="match status" value="1"/>
</dbReference>
<evidence type="ECO:0000313" key="1">
    <source>
        <dbReference type="EMBL" id="ROL71712.1"/>
    </source>
</evidence>
<keyword evidence="2" id="KW-1185">Reference proteome</keyword>
<dbReference type="Gene3D" id="2.30.110.20">
    <property type="entry name" value="Hcp1-like"/>
    <property type="match status" value="1"/>
</dbReference>
<dbReference type="InterPro" id="IPR052947">
    <property type="entry name" value="T6SS_Hcp1_domain"/>
</dbReference>
<evidence type="ECO:0000313" key="2">
    <source>
        <dbReference type="Proteomes" id="UP000285286"/>
    </source>
</evidence>
<dbReference type="InterPro" id="IPR036624">
    <property type="entry name" value="Hcp1-lik_sf"/>
</dbReference>
<sequence>MANHGYMTITGRQQGLISAGCSTADSMGNKYQSGHCDEIMVLAYSHNLSNLGNTQNATHRPIVISKNIDKASPLLAQALANREELKCLINFFRISSSGHHEKYYTIELRGGMVVDLRIDVPHAVLQHDMDAQEHLAIRYRDIFWTHHLAGTSGHAFWGDKQWSE</sequence>
<dbReference type="PANTHER" id="PTHR34319">
    <property type="entry name" value="MAJOR EXPORTED PROTEIN"/>
    <property type="match status" value="1"/>
</dbReference>
<dbReference type="PANTHER" id="PTHR34319:SF7">
    <property type="entry name" value="HNH ENDONUCLEASE DOMAIN-CONTAINING PROTEIN"/>
    <property type="match status" value="1"/>
</dbReference>
<reference evidence="1 2" key="1">
    <citation type="submission" date="2016-10" db="EMBL/GenBank/DDBJ databases">
        <title>Comparative genome analysis of multiple Pseudomonas spp. focuses on biocontrol and plant growth promoting traits.</title>
        <authorList>
            <person name="Tao X.-Y."/>
            <person name="Taylor C.G."/>
        </authorList>
    </citation>
    <scope>NUCLEOTIDE SEQUENCE [LARGE SCALE GENOMIC DNA]</scope>
    <source>
        <strain evidence="1 2">15D11</strain>
    </source>
</reference>